<dbReference type="PRINTS" id="PR00811">
    <property type="entry name" value="BCTERIALGSPD"/>
</dbReference>
<dbReference type="PANTHER" id="PTHR30332:SF17">
    <property type="entry name" value="TYPE IV PILIATION SYSTEM PROTEIN DR_0774-RELATED"/>
    <property type="match status" value="1"/>
</dbReference>
<dbReference type="Proteomes" id="UP000239772">
    <property type="component" value="Unassembled WGS sequence"/>
</dbReference>
<dbReference type="GO" id="GO:0009306">
    <property type="term" value="P:protein secretion"/>
    <property type="evidence" value="ECO:0007669"/>
    <property type="project" value="InterPro"/>
</dbReference>
<dbReference type="AlphaFoldDB" id="A0A2T1HXB1"/>
<dbReference type="RefSeq" id="WP_106335652.1">
    <property type="nucleotide sequence ID" value="NZ_PVZS01000004.1"/>
</dbReference>
<dbReference type="OrthoDB" id="9775455at2"/>
<keyword evidence="6" id="KW-1185">Reference proteome</keyword>
<feature type="domain" description="Pilus formation protein N-terminal" evidence="4">
    <location>
        <begin position="50"/>
        <end position="119"/>
    </location>
</feature>
<comment type="similarity">
    <text evidence="1">Belongs to the bacterial secretin family.</text>
</comment>
<name>A0A2T1HXB1_9HYPH</name>
<reference evidence="6" key="1">
    <citation type="submission" date="2018-03" db="EMBL/GenBank/DDBJ databases">
        <authorList>
            <person name="Sun L."/>
            <person name="Liu H."/>
            <person name="Chen W."/>
            <person name="Huang K."/>
            <person name="Liu W."/>
            <person name="Gao X."/>
        </authorList>
    </citation>
    <scope>NUCLEOTIDE SEQUENCE [LARGE SCALE GENOMIC DNA]</scope>
    <source>
        <strain evidence="6">SH9</strain>
    </source>
</reference>
<dbReference type="PANTHER" id="PTHR30332">
    <property type="entry name" value="PROBABLE GENERAL SECRETION PATHWAY PROTEIN D"/>
    <property type="match status" value="1"/>
</dbReference>
<dbReference type="EMBL" id="PVZS01000004">
    <property type="protein sequence ID" value="PSC06245.1"/>
    <property type="molecule type" value="Genomic_DNA"/>
</dbReference>
<keyword evidence="2" id="KW-0732">Signal</keyword>
<evidence type="ECO:0000259" key="3">
    <source>
        <dbReference type="Pfam" id="PF00263"/>
    </source>
</evidence>
<proteinExistence type="inferred from homology"/>
<evidence type="ECO:0000313" key="5">
    <source>
        <dbReference type="EMBL" id="PSC06245.1"/>
    </source>
</evidence>
<feature type="chain" id="PRO_5015455578" evidence="2">
    <location>
        <begin position="34"/>
        <end position="483"/>
    </location>
</feature>
<dbReference type="InterPro" id="IPR001775">
    <property type="entry name" value="GspD/PilQ"/>
</dbReference>
<gene>
    <name evidence="5" type="ORF">SLNSH_05480</name>
</gene>
<comment type="caution">
    <text evidence="5">The sequence shown here is derived from an EMBL/GenBank/DDBJ whole genome shotgun (WGS) entry which is preliminary data.</text>
</comment>
<dbReference type="InterPro" id="IPR050810">
    <property type="entry name" value="Bact_Secretion_Sys_Channel"/>
</dbReference>
<sequence length="483" mass="50423">MNPFPSRLARRMRTLAACAALLAGAVAAEPALAQVSPSSISISDSEGGQPRRVDLGTGKSVIVELPRDAKEIFVANPKVANAIVRSTRKIFIIGAADGQTNVVAMDAEGRQIANLDVNIGRDLDVLRRLLKTAMPGSEINVVAVQDTIVLTGSVASAGDALQAVDIAKGFVGASAVGGTAVSGTVVNSITVRGRDQVMLKVTVAEIQRSVLKQLGVHMNGSWQLGNFTGSGLIDAPLSLSRQAISDTVLRASINGLTVTLNAAERAGVMRTLAEPTLTAISGESAKFMAGGTIPVPGSYSCDASGARCTYGVEYKPIGVALNFTPIVLSEGRISLHVSTDVTDIDYGNQMTIGTNTQAPGFKTRKVETTVELPSGASLVSAGLIQTRSGQVINGFPGLMNLPVIGALFRSRDYQREDSELLITVTPYIAKPTNPQEIARPTDGFLDPADPQTILLGRLNRIYGVNNGAAAKAAYKGRAGFVVD</sequence>
<dbReference type="Pfam" id="PF13629">
    <property type="entry name" value="T2SS-T3SS_pil_N"/>
    <property type="match status" value="1"/>
</dbReference>
<dbReference type="GO" id="GO:0015627">
    <property type="term" value="C:type II protein secretion system complex"/>
    <property type="evidence" value="ECO:0007669"/>
    <property type="project" value="TreeGrafter"/>
</dbReference>
<evidence type="ECO:0000313" key="6">
    <source>
        <dbReference type="Proteomes" id="UP000239772"/>
    </source>
</evidence>
<dbReference type="InterPro" id="IPR032789">
    <property type="entry name" value="T2SS-T3SS_pil_N"/>
</dbReference>
<evidence type="ECO:0000259" key="4">
    <source>
        <dbReference type="Pfam" id="PF13629"/>
    </source>
</evidence>
<accession>A0A2T1HXB1</accession>
<feature type="signal peptide" evidence="2">
    <location>
        <begin position="1"/>
        <end position="33"/>
    </location>
</feature>
<dbReference type="Pfam" id="PF00263">
    <property type="entry name" value="Secretin"/>
    <property type="match status" value="1"/>
</dbReference>
<dbReference type="InterPro" id="IPR004846">
    <property type="entry name" value="T2SS/T3SS_dom"/>
</dbReference>
<protein>
    <submittedName>
        <fullName evidence="5">Secretin</fullName>
    </submittedName>
</protein>
<feature type="domain" description="Type II/III secretion system secretin-like" evidence="3">
    <location>
        <begin position="263"/>
        <end position="429"/>
    </location>
</feature>
<evidence type="ECO:0000256" key="1">
    <source>
        <dbReference type="RuleBase" id="RU004003"/>
    </source>
</evidence>
<organism evidence="5 6">
    <name type="scientific">Alsobacter soli</name>
    <dbReference type="NCBI Taxonomy" id="2109933"/>
    <lineage>
        <taxon>Bacteria</taxon>
        <taxon>Pseudomonadati</taxon>
        <taxon>Pseudomonadota</taxon>
        <taxon>Alphaproteobacteria</taxon>
        <taxon>Hyphomicrobiales</taxon>
        <taxon>Alsobacteraceae</taxon>
        <taxon>Alsobacter</taxon>
    </lineage>
</organism>
<evidence type="ECO:0000256" key="2">
    <source>
        <dbReference type="SAM" id="SignalP"/>
    </source>
</evidence>